<gene>
    <name evidence="8" type="ORF">GDO86_007928</name>
</gene>
<dbReference type="GO" id="GO:0005737">
    <property type="term" value="C:cytoplasm"/>
    <property type="evidence" value="ECO:0007669"/>
    <property type="project" value="TreeGrafter"/>
</dbReference>
<dbReference type="GO" id="GO:0030036">
    <property type="term" value="P:actin cytoskeleton organization"/>
    <property type="evidence" value="ECO:0007669"/>
    <property type="project" value="TreeGrafter"/>
</dbReference>
<evidence type="ECO:0000313" key="9">
    <source>
        <dbReference type="Proteomes" id="UP000812440"/>
    </source>
</evidence>
<protein>
    <recommendedName>
        <fullName evidence="7">Protein kinase domain-containing protein</fullName>
    </recommendedName>
</protein>
<keyword evidence="9" id="KW-1185">Reference proteome</keyword>
<keyword evidence="5" id="KW-0418">Kinase</keyword>
<dbReference type="InterPro" id="IPR001245">
    <property type="entry name" value="Ser-Thr/Tyr_kinase_cat_dom"/>
</dbReference>
<dbReference type="FunFam" id="1.10.510.10:FF:001712">
    <property type="entry name" value="Testis associated actin remodelling kinase 2"/>
    <property type="match status" value="1"/>
</dbReference>
<dbReference type="EMBL" id="JAACNH010000007">
    <property type="protein sequence ID" value="KAG8437027.1"/>
    <property type="molecule type" value="Genomic_DNA"/>
</dbReference>
<evidence type="ECO:0000256" key="3">
    <source>
        <dbReference type="ARBA" id="ARBA00022679"/>
    </source>
</evidence>
<dbReference type="GO" id="GO:0004674">
    <property type="term" value="F:protein serine/threonine kinase activity"/>
    <property type="evidence" value="ECO:0007669"/>
    <property type="project" value="UniProtKB-KW"/>
</dbReference>
<dbReference type="PANTHER" id="PTHR46485:SF6">
    <property type="entry name" value="DUAL SPECIFICITY TESTIS-SPECIFIC PROTEIN KINASE 2"/>
    <property type="match status" value="1"/>
</dbReference>
<dbReference type="InterPro" id="IPR000719">
    <property type="entry name" value="Prot_kinase_dom"/>
</dbReference>
<evidence type="ECO:0000256" key="1">
    <source>
        <dbReference type="ARBA" id="ARBA00005843"/>
    </source>
</evidence>
<evidence type="ECO:0000256" key="4">
    <source>
        <dbReference type="ARBA" id="ARBA00022741"/>
    </source>
</evidence>
<dbReference type="OrthoDB" id="20134at2759"/>
<comment type="similarity">
    <text evidence="1">Belongs to the protein kinase superfamily. TKL Ser/Thr protein kinase family.</text>
</comment>
<dbReference type="PANTHER" id="PTHR46485">
    <property type="entry name" value="LIM DOMAIN KINASE 1"/>
    <property type="match status" value="1"/>
</dbReference>
<dbReference type="GO" id="GO:0005524">
    <property type="term" value="F:ATP binding"/>
    <property type="evidence" value="ECO:0007669"/>
    <property type="project" value="UniProtKB-KW"/>
</dbReference>
<organism evidence="8 9">
    <name type="scientific">Hymenochirus boettgeri</name>
    <name type="common">Congo dwarf clawed frog</name>
    <dbReference type="NCBI Taxonomy" id="247094"/>
    <lineage>
        <taxon>Eukaryota</taxon>
        <taxon>Metazoa</taxon>
        <taxon>Chordata</taxon>
        <taxon>Craniata</taxon>
        <taxon>Vertebrata</taxon>
        <taxon>Euteleostomi</taxon>
        <taxon>Amphibia</taxon>
        <taxon>Batrachia</taxon>
        <taxon>Anura</taxon>
        <taxon>Pipoidea</taxon>
        <taxon>Pipidae</taxon>
        <taxon>Pipinae</taxon>
        <taxon>Hymenochirus</taxon>
    </lineage>
</organism>
<sequence>MAPEVLRDEQYNEKADVFSYGIILCEIIARIQADPDYLPRTENFGLDYDGFQHMVGDCPHDFLQLTFNCCNMDPKLRPPFSDIVKQLDNMLYHLKNEEVEREKRGLSEDNAEPKPIYINKGTNDKCQGMKRLISMVPQDDKIPQKSPRPRRNISLCRSQSDIFARKQPCKINVLDPFYTRSKGAVRKVNPFNAREDLRGKIKFFDMPSKSVISHVFDLNSPEKDGALVAGTVQLRQLYNQETVDFPIIPRRRCRSLPVSPELLKKECTASVLPYTGRKCDSTQPGSEVRQKLLSSLKYAVPEIPPFRPKSSEFPNINEEDMDCTDGTGNQEANGFCSDGTEYNEQAYTNQLLVSNKKHSLCSFSRDNISLDLFTNTEAMEIEEETNQNIPSVLSASSANCGTSPRIGGIALLPVESRTAKILDSLKQNTVKM</sequence>
<dbReference type="PROSITE" id="PS50011">
    <property type="entry name" value="PROTEIN_KINASE_DOM"/>
    <property type="match status" value="1"/>
</dbReference>
<keyword evidence="2" id="KW-0723">Serine/threonine-protein kinase</keyword>
<evidence type="ECO:0000256" key="6">
    <source>
        <dbReference type="ARBA" id="ARBA00022840"/>
    </source>
</evidence>
<dbReference type="GO" id="GO:0005634">
    <property type="term" value="C:nucleus"/>
    <property type="evidence" value="ECO:0007669"/>
    <property type="project" value="TreeGrafter"/>
</dbReference>
<evidence type="ECO:0000256" key="2">
    <source>
        <dbReference type="ARBA" id="ARBA00022527"/>
    </source>
</evidence>
<keyword evidence="3" id="KW-0808">Transferase</keyword>
<dbReference type="SUPFAM" id="SSF56112">
    <property type="entry name" value="Protein kinase-like (PK-like)"/>
    <property type="match status" value="1"/>
</dbReference>
<dbReference type="Gene3D" id="1.10.510.10">
    <property type="entry name" value="Transferase(Phosphotransferase) domain 1"/>
    <property type="match status" value="1"/>
</dbReference>
<comment type="caution">
    <text evidence="8">The sequence shown here is derived from an EMBL/GenBank/DDBJ whole genome shotgun (WGS) entry which is preliminary data.</text>
</comment>
<proteinExistence type="inferred from homology"/>
<evidence type="ECO:0000256" key="5">
    <source>
        <dbReference type="ARBA" id="ARBA00022777"/>
    </source>
</evidence>
<keyword evidence="4" id="KW-0547">Nucleotide-binding</keyword>
<name>A0A8T2IZW6_9PIPI</name>
<feature type="domain" description="Protein kinase" evidence="7">
    <location>
        <begin position="1"/>
        <end position="91"/>
    </location>
</feature>
<reference evidence="8" key="1">
    <citation type="thesis" date="2020" institute="ProQuest LLC" country="789 East Eisenhower Parkway, Ann Arbor, MI, USA">
        <title>Comparative Genomics and Chromosome Evolution.</title>
        <authorList>
            <person name="Mudd A.B."/>
        </authorList>
    </citation>
    <scope>NUCLEOTIDE SEQUENCE</scope>
    <source>
        <strain evidence="8">Female2</strain>
        <tissue evidence="8">Blood</tissue>
    </source>
</reference>
<dbReference type="AlphaFoldDB" id="A0A8T2IZW6"/>
<accession>A0A8T2IZW6</accession>
<evidence type="ECO:0000313" key="8">
    <source>
        <dbReference type="EMBL" id="KAG8437027.1"/>
    </source>
</evidence>
<dbReference type="Proteomes" id="UP000812440">
    <property type="component" value="Chromosome 4"/>
</dbReference>
<keyword evidence="6" id="KW-0067">ATP-binding</keyword>
<dbReference type="Pfam" id="PF07714">
    <property type="entry name" value="PK_Tyr_Ser-Thr"/>
    <property type="match status" value="1"/>
</dbReference>
<dbReference type="InterPro" id="IPR011009">
    <property type="entry name" value="Kinase-like_dom_sf"/>
</dbReference>
<evidence type="ECO:0000259" key="7">
    <source>
        <dbReference type="PROSITE" id="PS50011"/>
    </source>
</evidence>
<dbReference type="InterPro" id="IPR050940">
    <property type="entry name" value="Actin_reg-Ser/Thr_kinase"/>
</dbReference>